<proteinExistence type="predicted"/>
<comment type="caution">
    <text evidence="8">The sequence shown here is derived from an EMBL/GenBank/DDBJ whole genome shotgun (WGS) entry which is preliminary data.</text>
</comment>
<feature type="domain" description="Histidine kinase" evidence="5">
    <location>
        <begin position="261"/>
        <end position="481"/>
    </location>
</feature>
<evidence type="ECO:0000256" key="1">
    <source>
        <dbReference type="ARBA" id="ARBA00000085"/>
    </source>
</evidence>
<keyword evidence="3 4" id="KW-0597">Phosphoprotein</keyword>
<dbReference type="InterPro" id="IPR001789">
    <property type="entry name" value="Sig_transdc_resp-reg_receiver"/>
</dbReference>
<reference evidence="8" key="1">
    <citation type="journal article" date="2020" name="mSystems">
        <title>Genome- and Community-Level Interaction Insights into Carbon Utilization and Element Cycling Functions of Hydrothermarchaeota in Hydrothermal Sediment.</title>
        <authorList>
            <person name="Zhou Z."/>
            <person name="Liu Y."/>
            <person name="Xu W."/>
            <person name="Pan J."/>
            <person name="Luo Z.H."/>
            <person name="Li M."/>
        </authorList>
    </citation>
    <scope>NUCLEOTIDE SEQUENCE [LARGE SCALE GENOMIC DNA]</scope>
    <source>
        <strain evidence="8">HyVt-483</strain>
    </source>
</reference>
<dbReference type="CDD" id="cd00130">
    <property type="entry name" value="PAS"/>
    <property type="match status" value="1"/>
</dbReference>
<dbReference type="InterPro" id="IPR013656">
    <property type="entry name" value="PAS_4"/>
</dbReference>
<dbReference type="InterPro" id="IPR035965">
    <property type="entry name" value="PAS-like_dom_sf"/>
</dbReference>
<dbReference type="InterPro" id="IPR036890">
    <property type="entry name" value="HATPase_C_sf"/>
</dbReference>
<dbReference type="Gene3D" id="1.10.287.130">
    <property type="match status" value="1"/>
</dbReference>
<dbReference type="Pfam" id="PF00072">
    <property type="entry name" value="Response_reg"/>
    <property type="match status" value="1"/>
</dbReference>
<keyword evidence="8" id="KW-0418">Kinase</keyword>
<dbReference type="Proteomes" id="UP000886043">
    <property type="component" value="Unassembled WGS sequence"/>
</dbReference>
<dbReference type="SMART" id="SM00387">
    <property type="entry name" value="HATPase_c"/>
    <property type="match status" value="1"/>
</dbReference>
<dbReference type="Pfam" id="PF02518">
    <property type="entry name" value="HATPase_c"/>
    <property type="match status" value="1"/>
</dbReference>
<dbReference type="SMART" id="SM00388">
    <property type="entry name" value="HisKA"/>
    <property type="match status" value="1"/>
</dbReference>
<dbReference type="SMART" id="SM00448">
    <property type="entry name" value="REC"/>
    <property type="match status" value="1"/>
</dbReference>
<dbReference type="SUPFAM" id="SSF55785">
    <property type="entry name" value="PYP-like sensor domain (PAS domain)"/>
    <property type="match status" value="2"/>
</dbReference>
<dbReference type="PROSITE" id="PS50109">
    <property type="entry name" value="HIS_KIN"/>
    <property type="match status" value="1"/>
</dbReference>
<protein>
    <recommendedName>
        <fullName evidence="2">histidine kinase</fullName>
        <ecNumber evidence="2">2.7.13.3</ecNumber>
    </recommendedName>
</protein>
<evidence type="ECO:0000256" key="4">
    <source>
        <dbReference type="PROSITE-ProRule" id="PRU00169"/>
    </source>
</evidence>
<dbReference type="InterPro" id="IPR036097">
    <property type="entry name" value="HisK_dim/P_sf"/>
</dbReference>
<dbReference type="PRINTS" id="PR00344">
    <property type="entry name" value="BCTRLSENSOR"/>
</dbReference>
<dbReference type="NCBIfam" id="TIGR00229">
    <property type="entry name" value="sensory_box"/>
    <property type="match status" value="2"/>
</dbReference>
<dbReference type="CDD" id="cd00082">
    <property type="entry name" value="HisKA"/>
    <property type="match status" value="1"/>
</dbReference>
<evidence type="ECO:0000313" key="8">
    <source>
        <dbReference type="EMBL" id="HFC98481.1"/>
    </source>
</evidence>
<evidence type="ECO:0000256" key="3">
    <source>
        <dbReference type="ARBA" id="ARBA00022553"/>
    </source>
</evidence>
<accession>A0A7C3GLF6</accession>
<dbReference type="SUPFAM" id="SSF52172">
    <property type="entry name" value="CheY-like"/>
    <property type="match status" value="1"/>
</dbReference>
<gene>
    <name evidence="8" type="ORF">ENJ40_08515</name>
</gene>
<dbReference type="PANTHER" id="PTHR43065">
    <property type="entry name" value="SENSOR HISTIDINE KINASE"/>
    <property type="match status" value="1"/>
</dbReference>
<dbReference type="Gene3D" id="3.30.565.10">
    <property type="entry name" value="Histidine kinase-like ATPase, C-terminal domain"/>
    <property type="match status" value="1"/>
</dbReference>
<keyword evidence="8" id="KW-0808">Transferase</keyword>
<dbReference type="GO" id="GO:0000155">
    <property type="term" value="F:phosphorelay sensor kinase activity"/>
    <property type="evidence" value="ECO:0007669"/>
    <property type="project" value="InterPro"/>
</dbReference>
<dbReference type="Pfam" id="PF08448">
    <property type="entry name" value="PAS_4"/>
    <property type="match status" value="1"/>
</dbReference>
<dbReference type="PROSITE" id="PS50110">
    <property type="entry name" value="RESPONSE_REGULATORY"/>
    <property type="match status" value="1"/>
</dbReference>
<dbReference type="PANTHER" id="PTHR43065:SF42">
    <property type="entry name" value="TWO-COMPONENT SENSOR PPRA"/>
    <property type="match status" value="1"/>
</dbReference>
<dbReference type="InterPro" id="IPR003661">
    <property type="entry name" value="HisK_dim/P_dom"/>
</dbReference>
<evidence type="ECO:0000259" key="7">
    <source>
        <dbReference type="PROSITE" id="PS50112"/>
    </source>
</evidence>
<evidence type="ECO:0000256" key="2">
    <source>
        <dbReference type="ARBA" id="ARBA00012438"/>
    </source>
</evidence>
<feature type="domain" description="Response regulatory" evidence="6">
    <location>
        <begin position="494"/>
        <end position="609"/>
    </location>
</feature>
<dbReference type="InterPro" id="IPR005467">
    <property type="entry name" value="His_kinase_dom"/>
</dbReference>
<comment type="catalytic activity">
    <reaction evidence="1">
        <text>ATP + protein L-histidine = ADP + protein N-phospho-L-histidine.</text>
        <dbReference type="EC" id="2.7.13.3"/>
    </reaction>
</comment>
<dbReference type="EC" id="2.7.13.3" evidence="2"/>
<dbReference type="SMART" id="SM00091">
    <property type="entry name" value="PAS"/>
    <property type="match status" value="2"/>
</dbReference>
<dbReference type="Gene3D" id="3.40.50.2300">
    <property type="match status" value="1"/>
</dbReference>
<dbReference type="SUPFAM" id="SSF47384">
    <property type="entry name" value="Homodimeric domain of signal transducing histidine kinase"/>
    <property type="match status" value="1"/>
</dbReference>
<dbReference type="Gene3D" id="3.30.450.20">
    <property type="entry name" value="PAS domain"/>
    <property type="match status" value="2"/>
</dbReference>
<dbReference type="InterPro" id="IPR004358">
    <property type="entry name" value="Sig_transdc_His_kin-like_C"/>
</dbReference>
<name>A0A7C3GLF6_9BACT</name>
<evidence type="ECO:0000259" key="6">
    <source>
        <dbReference type="PROSITE" id="PS50110"/>
    </source>
</evidence>
<dbReference type="InterPro" id="IPR000014">
    <property type="entry name" value="PAS"/>
</dbReference>
<dbReference type="InterPro" id="IPR011006">
    <property type="entry name" value="CheY-like_superfamily"/>
</dbReference>
<feature type="domain" description="PAS" evidence="7">
    <location>
        <begin position="124"/>
        <end position="178"/>
    </location>
</feature>
<dbReference type="Pfam" id="PF00512">
    <property type="entry name" value="HisKA"/>
    <property type="match status" value="1"/>
</dbReference>
<dbReference type="Pfam" id="PF13426">
    <property type="entry name" value="PAS_9"/>
    <property type="match status" value="1"/>
</dbReference>
<dbReference type="SUPFAM" id="SSF55874">
    <property type="entry name" value="ATPase domain of HSP90 chaperone/DNA topoisomerase II/histidine kinase"/>
    <property type="match status" value="1"/>
</dbReference>
<dbReference type="PROSITE" id="PS50112">
    <property type="entry name" value="PAS"/>
    <property type="match status" value="1"/>
</dbReference>
<dbReference type="InterPro" id="IPR003594">
    <property type="entry name" value="HATPase_dom"/>
</dbReference>
<feature type="modified residue" description="4-aspartylphosphate" evidence="4">
    <location>
        <position position="544"/>
    </location>
</feature>
<dbReference type="AlphaFoldDB" id="A0A7C3GLF6"/>
<sequence length="613" mass="70834">MPMELDLEFYQSILDLFPGMISVVSQDFRVLYVNRALRSRYREDPVGRLCFEAFYAQEEPCPWCRKEEVLRERKSIVWEVFSPRDQRWYEVRSTALSWRNELVYLSVLIDITEKKRLERRLRREVEFYTRILEETPVLILFNKDNRLSFVNRSFEKITGIPRERALGRSVFELMVPEEDRAEWEKHCQEVRCGVFKLGVELPVRTVSGEKRDLIWNCMRIEDPQGELIIIGMATDITEQKALFEQYLQAQKMESLGRFTGILLHELNNLFMALQGYLGVAQLRLKEPEKLREYFEKMENLIERWRNMSRELLTFSRQNTPQARILDLSEFLVRQVEVLQHLLGSKIRVKVEKIEEHLPVKINEVHLQQILFNLASNAREAMPRGGEVRVGLERVALSEETVALLGIPSGEHALLTFADTGPGIPPEILPHIFEPYFTTKEGGSGLGLATVYALVRQYGGHIAVSSAPGRGTVFKIYFPLVEAEEKKPAPVPGPEILVVEEEPHLLETLREMLEFLGYRPHLARGIFEARQGLEGGLRPAVLISDIRTRSGEILSFIREIKERLPDLRLVIVSGYSEEVVRQALSGLGEFYYLPKPFRLRDLEKVLKQAAAADV</sequence>
<evidence type="ECO:0000259" key="5">
    <source>
        <dbReference type="PROSITE" id="PS50109"/>
    </source>
</evidence>
<dbReference type="EMBL" id="DRMH01000113">
    <property type="protein sequence ID" value="HFC98481.1"/>
    <property type="molecule type" value="Genomic_DNA"/>
</dbReference>
<organism evidence="8">
    <name type="scientific">Thermosulfurimonas dismutans</name>
    <dbReference type="NCBI Taxonomy" id="999894"/>
    <lineage>
        <taxon>Bacteria</taxon>
        <taxon>Pseudomonadati</taxon>
        <taxon>Thermodesulfobacteriota</taxon>
        <taxon>Thermodesulfobacteria</taxon>
        <taxon>Thermodesulfobacteriales</taxon>
        <taxon>Thermodesulfobacteriaceae</taxon>
        <taxon>Thermosulfurimonas</taxon>
    </lineage>
</organism>